<protein>
    <recommendedName>
        <fullName evidence="3">HTH cro/C1-type domain-containing protein</fullName>
    </recommendedName>
</protein>
<name>A0A011TZY2_9HYPH</name>
<evidence type="ECO:0000313" key="1">
    <source>
        <dbReference type="EMBL" id="EXL09702.1"/>
    </source>
</evidence>
<proteinExistence type="predicted"/>
<dbReference type="EMBL" id="JENY01000006">
    <property type="protein sequence ID" value="EXL09702.1"/>
    <property type="molecule type" value="Genomic_DNA"/>
</dbReference>
<comment type="caution">
    <text evidence="1">The sequence shown here is derived from an EMBL/GenBank/DDBJ whole genome shotgun (WGS) entry which is preliminary data.</text>
</comment>
<dbReference type="Proteomes" id="UP000019849">
    <property type="component" value="Unassembled WGS sequence"/>
</dbReference>
<reference evidence="1 2" key="1">
    <citation type="submission" date="2014-02" db="EMBL/GenBank/DDBJ databases">
        <title>Aquamicrobium defluvii Genome sequencing.</title>
        <authorList>
            <person name="Wang X."/>
        </authorList>
    </citation>
    <scope>NUCLEOTIDE SEQUENCE [LARGE SCALE GENOMIC DNA]</scope>
    <source>
        <strain evidence="1 2">W13Z1</strain>
    </source>
</reference>
<dbReference type="AlphaFoldDB" id="A0A011TZY2"/>
<sequence length="69" mass="7924">MWASKLNEDDVRKIIALKGTMRQIDIAEMFGVTRANISQIHLGKIWAWVRETESHQQSCDLPNRSVATK</sequence>
<evidence type="ECO:0000313" key="2">
    <source>
        <dbReference type="Proteomes" id="UP000019849"/>
    </source>
</evidence>
<gene>
    <name evidence="1" type="ORF">BG36_20760</name>
</gene>
<accession>A0A011TZY2</accession>
<dbReference type="HOGENOM" id="CLU_2766866_0_0_5"/>
<organism evidence="1 2">
    <name type="scientific">Aquamicrobium defluvii</name>
    <dbReference type="NCBI Taxonomy" id="69279"/>
    <lineage>
        <taxon>Bacteria</taxon>
        <taxon>Pseudomonadati</taxon>
        <taxon>Pseudomonadota</taxon>
        <taxon>Alphaproteobacteria</taxon>
        <taxon>Hyphomicrobiales</taxon>
        <taxon>Phyllobacteriaceae</taxon>
        <taxon>Aquamicrobium</taxon>
    </lineage>
</organism>
<evidence type="ECO:0008006" key="3">
    <source>
        <dbReference type="Google" id="ProtNLM"/>
    </source>
</evidence>